<sequence length="44" mass="4981">MFYPLKFATDQHGLYNINIFLLVQDKRMGKFNPSITEVAASSSS</sequence>
<protein>
    <submittedName>
        <fullName evidence="1">Uncharacterized protein</fullName>
    </submittedName>
</protein>
<dbReference type="EMBL" id="GBXM01034283">
    <property type="protein sequence ID" value="JAH74294.1"/>
    <property type="molecule type" value="Transcribed_RNA"/>
</dbReference>
<proteinExistence type="predicted"/>
<organism evidence="1">
    <name type="scientific">Anguilla anguilla</name>
    <name type="common">European freshwater eel</name>
    <name type="synonym">Muraena anguilla</name>
    <dbReference type="NCBI Taxonomy" id="7936"/>
    <lineage>
        <taxon>Eukaryota</taxon>
        <taxon>Metazoa</taxon>
        <taxon>Chordata</taxon>
        <taxon>Craniata</taxon>
        <taxon>Vertebrata</taxon>
        <taxon>Euteleostomi</taxon>
        <taxon>Actinopterygii</taxon>
        <taxon>Neopterygii</taxon>
        <taxon>Teleostei</taxon>
        <taxon>Anguilliformes</taxon>
        <taxon>Anguillidae</taxon>
        <taxon>Anguilla</taxon>
    </lineage>
</organism>
<accession>A0A0E9V875</accession>
<reference evidence="1" key="2">
    <citation type="journal article" date="2015" name="Fish Shellfish Immunol.">
        <title>Early steps in the European eel (Anguilla anguilla)-Vibrio vulnificus interaction in the gills: Role of the RtxA13 toxin.</title>
        <authorList>
            <person name="Callol A."/>
            <person name="Pajuelo D."/>
            <person name="Ebbesson L."/>
            <person name="Teles M."/>
            <person name="MacKenzie S."/>
            <person name="Amaro C."/>
        </authorList>
    </citation>
    <scope>NUCLEOTIDE SEQUENCE</scope>
</reference>
<evidence type="ECO:0000313" key="1">
    <source>
        <dbReference type="EMBL" id="JAH74294.1"/>
    </source>
</evidence>
<name>A0A0E9V875_ANGAN</name>
<reference evidence="1" key="1">
    <citation type="submission" date="2014-11" db="EMBL/GenBank/DDBJ databases">
        <authorList>
            <person name="Amaro Gonzalez C."/>
        </authorList>
    </citation>
    <scope>NUCLEOTIDE SEQUENCE</scope>
</reference>
<dbReference type="AlphaFoldDB" id="A0A0E9V875"/>